<evidence type="ECO:0000313" key="2">
    <source>
        <dbReference type="EMBL" id="MBF8436423.1"/>
    </source>
</evidence>
<organism evidence="2 3">
    <name type="scientific">Halonatronomonas betaini</name>
    <dbReference type="NCBI Taxonomy" id="2778430"/>
    <lineage>
        <taxon>Bacteria</taxon>
        <taxon>Bacillati</taxon>
        <taxon>Bacillota</taxon>
        <taxon>Clostridia</taxon>
        <taxon>Halanaerobiales</taxon>
        <taxon>Halarsenatibacteraceae</taxon>
        <taxon>Halonatronomonas</taxon>
    </lineage>
</organism>
<keyword evidence="3" id="KW-1185">Reference proteome</keyword>
<evidence type="ECO:0000313" key="3">
    <source>
        <dbReference type="Proteomes" id="UP000621436"/>
    </source>
</evidence>
<dbReference type="Pfam" id="PF15525">
    <property type="entry name" value="DUF4652"/>
    <property type="match status" value="1"/>
</dbReference>
<accession>A0A931F8D4</accession>
<protein>
    <submittedName>
        <fullName evidence="2">DUF4652 domain-containing protein</fullName>
    </submittedName>
</protein>
<dbReference type="AlphaFoldDB" id="A0A931F8D4"/>
<dbReference type="RefSeq" id="WP_270453299.1">
    <property type="nucleotide sequence ID" value="NZ_JADPIE010000002.1"/>
</dbReference>
<keyword evidence="1" id="KW-0812">Transmembrane</keyword>
<gene>
    <name evidence="2" type="ORF">I0Q91_04960</name>
</gene>
<keyword evidence="1" id="KW-1133">Transmembrane helix</keyword>
<feature type="transmembrane region" description="Helical" evidence="1">
    <location>
        <begin position="9"/>
        <end position="30"/>
    </location>
</feature>
<keyword evidence="1" id="KW-0472">Membrane</keyword>
<sequence>MKSQIKKVILALLIFFIMFGAGFYLAYYHFDDLTETGPISADMIDYEEDSFLRLERETGVETLSEEMPSEPIISPAGNKLAFIAPFQWETVGSIYIYDYESNSLNELLSADQIEAQNSPKGIWWYNDDYLLAIIGYAYGTVSVGGDLFLVEIETGNPRRVIGLTEYQEVKSISLDDQYIYLEIAEFDENFNEYQIIEDRINRNRLDDVI</sequence>
<dbReference type="InterPro" id="IPR028102">
    <property type="entry name" value="DUF4652"/>
</dbReference>
<reference evidence="2" key="1">
    <citation type="submission" date="2020-11" db="EMBL/GenBank/DDBJ databases">
        <title>Halonatronomonas betainensis gen. nov., sp. nov. a novel haloalkaliphilic representative of the family Halanaerobiacae capable of betaine degradation.</title>
        <authorList>
            <person name="Boltyanskaya Y."/>
            <person name="Kevbrin V."/>
            <person name="Detkova E."/>
            <person name="Grouzdev D.S."/>
            <person name="Koziaeva V."/>
            <person name="Zhilina T."/>
        </authorList>
    </citation>
    <scope>NUCLEOTIDE SEQUENCE</scope>
    <source>
        <strain evidence="2">Z-7014</strain>
    </source>
</reference>
<proteinExistence type="predicted"/>
<dbReference type="Proteomes" id="UP000621436">
    <property type="component" value="Unassembled WGS sequence"/>
</dbReference>
<dbReference type="EMBL" id="JADPIE010000002">
    <property type="protein sequence ID" value="MBF8436423.1"/>
    <property type="molecule type" value="Genomic_DNA"/>
</dbReference>
<comment type="caution">
    <text evidence="2">The sequence shown here is derived from an EMBL/GenBank/DDBJ whole genome shotgun (WGS) entry which is preliminary data.</text>
</comment>
<name>A0A931F8D4_9FIRM</name>
<evidence type="ECO:0000256" key="1">
    <source>
        <dbReference type="SAM" id="Phobius"/>
    </source>
</evidence>
<feature type="transmembrane region" description="Helical" evidence="1">
    <location>
        <begin position="129"/>
        <end position="149"/>
    </location>
</feature>
<dbReference type="Gene3D" id="2.40.128.660">
    <property type="entry name" value="Uncharacterised protein PF15525, DUF4652"/>
    <property type="match status" value="1"/>
</dbReference>
<dbReference type="SUPFAM" id="SSF69304">
    <property type="entry name" value="Tricorn protease N-terminal domain"/>
    <property type="match status" value="1"/>
</dbReference>